<sequence length="180" mass="21455">MMELELKDNEWDFDYCDHDRQICRAIVVDEKRNFYFVQVQRKDDFGIGTFIETAGGGKEEIETEEEAIRRELNEELGVEVDILCRLGKVSDYYNLIHRHNINHYFLCQVKSFGKSHQTDDEIQNFHLSTLKMSYQEALKEYEQCRNTKLGRLIAQREIPILKKAYSFLKRRSIGKEFEDE</sequence>
<name>D2MPV9_9FIRM</name>
<protein>
    <submittedName>
        <fullName evidence="3">Hydrolase, NUDIX family</fullName>
    </submittedName>
</protein>
<dbReference type="eggNOG" id="COG0494">
    <property type="taxonomic scope" value="Bacteria"/>
</dbReference>
<dbReference type="Pfam" id="PF00293">
    <property type="entry name" value="NUDIX"/>
    <property type="match status" value="1"/>
</dbReference>
<dbReference type="GO" id="GO:0016787">
    <property type="term" value="F:hydrolase activity"/>
    <property type="evidence" value="ECO:0007669"/>
    <property type="project" value="UniProtKB-KW"/>
</dbReference>
<organism evidence="3 4">
    <name type="scientific">Bulleidia extructa W1219</name>
    <dbReference type="NCBI Taxonomy" id="679192"/>
    <lineage>
        <taxon>Bacteria</taxon>
        <taxon>Bacillati</taxon>
        <taxon>Bacillota</taxon>
        <taxon>Erysipelotrichia</taxon>
        <taxon>Erysipelotrichales</taxon>
        <taxon>Erysipelotrichaceae</taxon>
        <taxon>Bulleidia</taxon>
    </lineage>
</organism>
<comment type="caution">
    <text evidence="3">The sequence shown here is derived from an EMBL/GenBank/DDBJ whole genome shotgun (WGS) entry which is preliminary data.</text>
</comment>
<dbReference type="SUPFAM" id="SSF55811">
    <property type="entry name" value="Nudix"/>
    <property type="match status" value="1"/>
</dbReference>
<proteinExistence type="predicted"/>
<evidence type="ECO:0000313" key="3">
    <source>
        <dbReference type="EMBL" id="EFC05412.1"/>
    </source>
</evidence>
<dbReference type="InterPro" id="IPR000086">
    <property type="entry name" value="NUDIX_hydrolase_dom"/>
</dbReference>
<dbReference type="InterPro" id="IPR020084">
    <property type="entry name" value="NUDIX_hydrolase_CS"/>
</dbReference>
<gene>
    <name evidence="3" type="ORF">HMPREF9013_0348</name>
</gene>
<dbReference type="CDD" id="cd04689">
    <property type="entry name" value="NUDIX_Hydrolase"/>
    <property type="match status" value="1"/>
</dbReference>
<evidence type="ECO:0000259" key="2">
    <source>
        <dbReference type="PROSITE" id="PS51462"/>
    </source>
</evidence>
<reference evidence="4" key="1">
    <citation type="submission" date="2009-12" db="EMBL/GenBank/DDBJ databases">
        <title>Sequence of Clostridiales genomosp. BVAB3 str. UPII9-5.</title>
        <authorList>
            <person name="Madupu R."/>
            <person name="Durkin A.S."/>
            <person name="Torralba M."/>
            <person name="Methe B."/>
            <person name="Sutton G.G."/>
            <person name="Strausberg R.L."/>
            <person name="Nelson K.E."/>
        </authorList>
    </citation>
    <scope>NUCLEOTIDE SEQUENCE [LARGE SCALE GENOMIC DNA]</scope>
    <source>
        <strain evidence="4">W1219</strain>
    </source>
</reference>
<dbReference type="AlphaFoldDB" id="D2MPV9"/>
<evidence type="ECO:0000313" key="4">
    <source>
        <dbReference type="Proteomes" id="UP000005017"/>
    </source>
</evidence>
<keyword evidence="1 3" id="KW-0378">Hydrolase</keyword>
<dbReference type="Proteomes" id="UP000005017">
    <property type="component" value="Unassembled WGS sequence"/>
</dbReference>
<dbReference type="EMBL" id="ADFR01000014">
    <property type="protein sequence ID" value="EFC05412.1"/>
    <property type="molecule type" value="Genomic_DNA"/>
</dbReference>
<dbReference type="Gene3D" id="3.90.79.10">
    <property type="entry name" value="Nucleoside Triphosphate Pyrophosphohydrolase"/>
    <property type="match status" value="1"/>
</dbReference>
<evidence type="ECO:0000256" key="1">
    <source>
        <dbReference type="ARBA" id="ARBA00022801"/>
    </source>
</evidence>
<dbReference type="PROSITE" id="PS51462">
    <property type="entry name" value="NUDIX"/>
    <property type="match status" value="1"/>
</dbReference>
<dbReference type="STRING" id="679192.HMPREF9013_0348"/>
<accession>D2MPV9</accession>
<dbReference type="RefSeq" id="WP_006627422.1">
    <property type="nucleotide sequence ID" value="NZ_ADFR01000014.1"/>
</dbReference>
<dbReference type="PROSITE" id="PS00893">
    <property type="entry name" value="NUDIX_BOX"/>
    <property type="match status" value="1"/>
</dbReference>
<dbReference type="InterPro" id="IPR015797">
    <property type="entry name" value="NUDIX_hydrolase-like_dom_sf"/>
</dbReference>
<feature type="domain" description="Nudix hydrolase" evidence="2">
    <location>
        <begin position="18"/>
        <end position="157"/>
    </location>
</feature>
<dbReference type="OrthoDB" id="2315469at2"/>
<keyword evidence="4" id="KW-1185">Reference proteome</keyword>